<dbReference type="InterPro" id="IPR050103">
    <property type="entry name" value="Class-III_PLP-dep_AT"/>
</dbReference>
<keyword evidence="4 5" id="KW-0663">Pyridoxal phosphate</keyword>
<proteinExistence type="inferred from homology"/>
<reference evidence="6 7" key="1">
    <citation type="submission" date="2018-11" db="EMBL/GenBank/DDBJ databases">
        <title>Parancylomarina longa gen. nov., sp. nov., isolated from sediments of southern Okinawa.</title>
        <authorList>
            <person name="Fu T."/>
        </authorList>
    </citation>
    <scope>NUCLEOTIDE SEQUENCE [LARGE SCALE GENOMIC DNA]</scope>
    <source>
        <strain evidence="6 7">T3-2 S1-C</strain>
    </source>
</reference>
<dbReference type="InterPro" id="IPR015424">
    <property type="entry name" value="PyrdxlP-dep_Trfase"/>
</dbReference>
<evidence type="ECO:0000256" key="3">
    <source>
        <dbReference type="ARBA" id="ARBA00022679"/>
    </source>
</evidence>
<keyword evidence="3 6" id="KW-0808">Transferase</keyword>
<dbReference type="OrthoDB" id="9807885at2"/>
<dbReference type="SUPFAM" id="SSF53383">
    <property type="entry name" value="PLP-dependent transferases"/>
    <property type="match status" value="1"/>
</dbReference>
<dbReference type="PROSITE" id="PS00600">
    <property type="entry name" value="AA_TRANSFER_CLASS_3"/>
    <property type="match status" value="1"/>
</dbReference>
<protein>
    <submittedName>
        <fullName evidence="6">Aspartate aminotransferase family protein</fullName>
    </submittedName>
</protein>
<sequence length="398" mass="44223">MTNRQLFLQHVATTSDFPIGLEIERAEGIYMYDPNGRPYLDLVSGVSVSNLGHGHPRVRQAVKDQVDKYMHLMVYGEFIETPQVKLAKLLADNLPESLNSVYFVNSGSEANEGALKVAKRYTDRTEIIAFNNAYHGSTHGALSVLGDEEMKNAYRPLLPDIRFLEFGNVADLEQISDKTACVILEPIQSEGGMIIPSKEFIQTLRARCTEKGALLIFDEVQMGFGRTGKLFAFEHFDVVPDILCLAKAMGGGMPIGAFISDKKILDSFKNKPMLGHITTFGGHPVCCAAAKASLEVLLEENIVADVQRKGELFVTLLKDHPLVKGFRQLGLFIAVEVETQEIMIEIMKEGFELGVVMDPFLFYPGAYRIAPPLNITDEEIHHASELLIQAMDNVMKRT</sequence>
<dbReference type="CDD" id="cd00610">
    <property type="entry name" value="OAT_like"/>
    <property type="match status" value="1"/>
</dbReference>
<dbReference type="EMBL" id="RJJX01000005">
    <property type="protein sequence ID" value="RUT79056.1"/>
    <property type="molecule type" value="Genomic_DNA"/>
</dbReference>
<dbReference type="InterPro" id="IPR049704">
    <property type="entry name" value="Aminotrans_3_PPA_site"/>
</dbReference>
<dbReference type="PIRSF" id="PIRSF000521">
    <property type="entry name" value="Transaminase_4ab_Lys_Orn"/>
    <property type="match status" value="1"/>
</dbReference>
<dbReference type="InterPro" id="IPR015422">
    <property type="entry name" value="PyrdxlP-dep_Trfase_small"/>
</dbReference>
<dbReference type="Pfam" id="PF00202">
    <property type="entry name" value="Aminotran_3"/>
    <property type="match status" value="1"/>
</dbReference>
<gene>
    <name evidence="6" type="ORF">DLK05_05415</name>
</gene>
<comment type="similarity">
    <text evidence="5">Belongs to the class-III pyridoxal-phosphate-dependent aminotransferase family.</text>
</comment>
<evidence type="ECO:0000313" key="6">
    <source>
        <dbReference type="EMBL" id="RUT79056.1"/>
    </source>
</evidence>
<evidence type="ECO:0000256" key="1">
    <source>
        <dbReference type="ARBA" id="ARBA00001933"/>
    </source>
</evidence>
<name>A0A434AXA0_9BACT</name>
<comment type="caution">
    <text evidence="6">The sequence shown here is derived from an EMBL/GenBank/DDBJ whole genome shotgun (WGS) entry which is preliminary data.</text>
</comment>
<keyword evidence="7" id="KW-1185">Reference proteome</keyword>
<dbReference type="Proteomes" id="UP000282985">
    <property type="component" value="Unassembled WGS sequence"/>
</dbReference>
<evidence type="ECO:0000256" key="4">
    <source>
        <dbReference type="ARBA" id="ARBA00022898"/>
    </source>
</evidence>
<dbReference type="GO" id="GO:0030170">
    <property type="term" value="F:pyridoxal phosphate binding"/>
    <property type="evidence" value="ECO:0007669"/>
    <property type="project" value="InterPro"/>
</dbReference>
<evidence type="ECO:0000313" key="7">
    <source>
        <dbReference type="Proteomes" id="UP000282985"/>
    </source>
</evidence>
<organism evidence="6 7">
    <name type="scientific">Ancylomarina longa</name>
    <dbReference type="NCBI Taxonomy" id="2487017"/>
    <lineage>
        <taxon>Bacteria</taxon>
        <taxon>Pseudomonadati</taxon>
        <taxon>Bacteroidota</taxon>
        <taxon>Bacteroidia</taxon>
        <taxon>Marinilabiliales</taxon>
        <taxon>Marinifilaceae</taxon>
        <taxon>Ancylomarina</taxon>
    </lineage>
</organism>
<dbReference type="AlphaFoldDB" id="A0A434AXA0"/>
<evidence type="ECO:0000256" key="2">
    <source>
        <dbReference type="ARBA" id="ARBA00022576"/>
    </source>
</evidence>
<dbReference type="FunFam" id="3.40.640.10:FF:000004">
    <property type="entry name" value="Acetylornithine aminotransferase"/>
    <property type="match status" value="1"/>
</dbReference>
<dbReference type="Gene3D" id="3.90.1150.10">
    <property type="entry name" value="Aspartate Aminotransferase, domain 1"/>
    <property type="match status" value="1"/>
</dbReference>
<evidence type="ECO:0000256" key="5">
    <source>
        <dbReference type="RuleBase" id="RU003560"/>
    </source>
</evidence>
<dbReference type="InterPro" id="IPR015421">
    <property type="entry name" value="PyrdxlP-dep_Trfase_major"/>
</dbReference>
<dbReference type="InterPro" id="IPR005814">
    <property type="entry name" value="Aminotrans_3"/>
</dbReference>
<accession>A0A434AXA0</accession>
<dbReference type="GO" id="GO:0008483">
    <property type="term" value="F:transaminase activity"/>
    <property type="evidence" value="ECO:0007669"/>
    <property type="project" value="UniProtKB-KW"/>
</dbReference>
<keyword evidence="2 6" id="KW-0032">Aminotransferase</keyword>
<dbReference type="PANTHER" id="PTHR11986">
    <property type="entry name" value="AMINOTRANSFERASE CLASS III"/>
    <property type="match status" value="1"/>
</dbReference>
<dbReference type="Gene3D" id="3.40.640.10">
    <property type="entry name" value="Type I PLP-dependent aspartate aminotransferase-like (Major domain)"/>
    <property type="match status" value="1"/>
</dbReference>
<comment type="cofactor">
    <cofactor evidence="1">
        <name>pyridoxal 5'-phosphate</name>
        <dbReference type="ChEBI" id="CHEBI:597326"/>
    </cofactor>
</comment>
<dbReference type="GO" id="GO:0042802">
    <property type="term" value="F:identical protein binding"/>
    <property type="evidence" value="ECO:0007669"/>
    <property type="project" value="TreeGrafter"/>
</dbReference>
<dbReference type="PANTHER" id="PTHR11986:SF79">
    <property type="entry name" value="ACETYLORNITHINE AMINOTRANSFERASE, MITOCHONDRIAL"/>
    <property type="match status" value="1"/>
</dbReference>